<evidence type="ECO:0000256" key="1">
    <source>
        <dbReference type="SAM" id="SignalP"/>
    </source>
</evidence>
<protein>
    <submittedName>
        <fullName evidence="2">Uncharacterized protein</fullName>
    </submittedName>
</protein>
<comment type="caution">
    <text evidence="2">The sequence shown here is derived from an EMBL/GenBank/DDBJ whole genome shotgun (WGS) entry which is preliminary data.</text>
</comment>
<name>A0A1F6THM5_9PROT</name>
<dbReference type="SUPFAM" id="SSF103515">
    <property type="entry name" value="Autotransporter"/>
    <property type="match status" value="1"/>
</dbReference>
<sequence>MNPVIGRDDVIKGEAMVKKKRLLTAIHSAVLLGLSATAVPAWAAPPDDWQPELAAAAKGVRGPSDPFQILLPRLPGEVLGRLVVELDDMDATSFMTREERQIVLTPPYPLGWGQHQLRLVEHTPDGGVVERGLWNFEIRKTAAFREAEGRVAATLTGARRISDKDLPAPVPKRDTANGSAQLYGAVAEGDFRATGQMDLFYNSQETLMPRGIPHGNVDLGQFLLTAEAGPVVARAGHHSVGPDSLIMQGFTRRGVSVGLQSAETGAAATAFSLRTQDVIGFTQGFGIGDDDNRTSGVVLSGRPIAPHRDALVVSATALSSEGPSQFGALGTGMAGDSTATAGDAAGIVADANVLDKRLRLRGEYASTRYDFDGKGRDTDWDGILDSNQDPERDKAYAGLVTFTPWHDKVIGNQPFVWNLGVENKRLGTFFKSPANHFGLSDRRLLRGFTDVNWSGLGIQASFGRETDNVNDLELLPRTATTQGVLSLSFTPQLNMQPGPDGNIPPLPWYGQPMFNATYIGVDQDVEKAAAGLTVGALNTLTTLSLSGAFSYQTWSWSLNHTLGKNTNFINMTADTQSRSTQLTANFRLGARLTVGPMVQYNKIEESDPPAGFTAKDSETTTAGLNLAYLFSERVTGNLGVNSNRQKTTDNTIDSRSLDYTGNLSWVVFPARGAQPGFTLSLEGQYRDVDDRVFLTNNQNTYQVFLKGAISWLPTF</sequence>
<dbReference type="Proteomes" id="UP000179360">
    <property type="component" value="Unassembled WGS sequence"/>
</dbReference>
<proteinExistence type="predicted"/>
<dbReference type="InterPro" id="IPR036709">
    <property type="entry name" value="Autotransporte_beta_dom_sf"/>
</dbReference>
<gene>
    <name evidence="2" type="ORF">A2637_06620</name>
</gene>
<organism evidence="2 3">
    <name type="scientific">Candidatus Muproteobacteria bacterium RIFCSPHIGHO2_01_FULL_65_16</name>
    <dbReference type="NCBI Taxonomy" id="1817764"/>
    <lineage>
        <taxon>Bacteria</taxon>
        <taxon>Pseudomonadati</taxon>
        <taxon>Pseudomonadota</taxon>
        <taxon>Candidatus Muproteobacteria</taxon>
    </lineage>
</organism>
<dbReference type="AlphaFoldDB" id="A0A1F6THM5"/>
<evidence type="ECO:0000313" key="2">
    <source>
        <dbReference type="EMBL" id="OGI44576.1"/>
    </source>
</evidence>
<feature type="signal peptide" evidence="1">
    <location>
        <begin position="1"/>
        <end position="43"/>
    </location>
</feature>
<accession>A0A1F6THM5</accession>
<reference evidence="2 3" key="1">
    <citation type="journal article" date="2016" name="Nat. Commun.">
        <title>Thousands of microbial genomes shed light on interconnected biogeochemical processes in an aquifer system.</title>
        <authorList>
            <person name="Anantharaman K."/>
            <person name="Brown C.T."/>
            <person name="Hug L.A."/>
            <person name="Sharon I."/>
            <person name="Castelle C.J."/>
            <person name="Probst A.J."/>
            <person name="Thomas B.C."/>
            <person name="Singh A."/>
            <person name="Wilkins M.J."/>
            <person name="Karaoz U."/>
            <person name="Brodie E.L."/>
            <person name="Williams K.H."/>
            <person name="Hubbard S.S."/>
            <person name="Banfield J.F."/>
        </authorList>
    </citation>
    <scope>NUCLEOTIDE SEQUENCE [LARGE SCALE GENOMIC DNA]</scope>
</reference>
<feature type="chain" id="PRO_5009225518" evidence="1">
    <location>
        <begin position="44"/>
        <end position="715"/>
    </location>
</feature>
<dbReference type="EMBL" id="MFSY01000119">
    <property type="protein sequence ID" value="OGI44576.1"/>
    <property type="molecule type" value="Genomic_DNA"/>
</dbReference>
<evidence type="ECO:0000313" key="3">
    <source>
        <dbReference type="Proteomes" id="UP000179360"/>
    </source>
</evidence>
<keyword evidence="1" id="KW-0732">Signal</keyword>